<comment type="caution">
    <text evidence="1">The sequence shown here is derived from an EMBL/GenBank/DDBJ whole genome shotgun (WGS) entry which is preliminary data.</text>
</comment>
<accession>A0ABR0A228</accession>
<sequence>MWPCSIESSPLQESFLHHQMVAFPHRSIYHLLALDLDHQPPHISLLLGTRPADVSRQKTPNST</sequence>
<dbReference type="EMBL" id="JAOYFB010000036">
    <property type="protein sequence ID" value="KAK4019220.1"/>
    <property type="molecule type" value="Genomic_DNA"/>
</dbReference>
<reference evidence="1 2" key="1">
    <citation type="journal article" date="2023" name="Nucleic Acids Res.">
        <title>The hologenome of Daphnia magna reveals possible DNA methylation and microbiome-mediated evolution of the host genome.</title>
        <authorList>
            <person name="Chaturvedi A."/>
            <person name="Li X."/>
            <person name="Dhandapani V."/>
            <person name="Marshall H."/>
            <person name="Kissane S."/>
            <person name="Cuenca-Cambronero M."/>
            <person name="Asole G."/>
            <person name="Calvet F."/>
            <person name="Ruiz-Romero M."/>
            <person name="Marangio P."/>
            <person name="Guigo R."/>
            <person name="Rago D."/>
            <person name="Mirbahai L."/>
            <person name="Eastwood N."/>
            <person name="Colbourne J.K."/>
            <person name="Zhou J."/>
            <person name="Mallon E."/>
            <person name="Orsini L."/>
        </authorList>
    </citation>
    <scope>NUCLEOTIDE SEQUENCE [LARGE SCALE GENOMIC DNA]</scope>
    <source>
        <strain evidence="1">LRV0_1</strain>
    </source>
</reference>
<evidence type="ECO:0000313" key="1">
    <source>
        <dbReference type="EMBL" id="KAK4019220.1"/>
    </source>
</evidence>
<gene>
    <name evidence="1" type="ORF">OUZ56_001246</name>
</gene>
<proteinExistence type="predicted"/>
<organism evidence="1 2">
    <name type="scientific">Daphnia magna</name>
    <dbReference type="NCBI Taxonomy" id="35525"/>
    <lineage>
        <taxon>Eukaryota</taxon>
        <taxon>Metazoa</taxon>
        <taxon>Ecdysozoa</taxon>
        <taxon>Arthropoda</taxon>
        <taxon>Crustacea</taxon>
        <taxon>Branchiopoda</taxon>
        <taxon>Diplostraca</taxon>
        <taxon>Cladocera</taxon>
        <taxon>Anomopoda</taxon>
        <taxon>Daphniidae</taxon>
        <taxon>Daphnia</taxon>
    </lineage>
</organism>
<name>A0ABR0A228_9CRUS</name>
<protein>
    <submittedName>
        <fullName evidence="1">Uncharacterized protein</fullName>
    </submittedName>
</protein>
<evidence type="ECO:0000313" key="2">
    <source>
        <dbReference type="Proteomes" id="UP001234178"/>
    </source>
</evidence>
<keyword evidence="2" id="KW-1185">Reference proteome</keyword>
<dbReference type="Proteomes" id="UP001234178">
    <property type="component" value="Unassembled WGS sequence"/>
</dbReference>